<dbReference type="InterPro" id="IPR041685">
    <property type="entry name" value="AAA_GajA/Old/RecF-like"/>
</dbReference>
<organism evidence="2 3">
    <name type="scientific">Bacillus cereus</name>
    <dbReference type="NCBI Taxonomy" id="1396"/>
    <lineage>
        <taxon>Bacteria</taxon>
        <taxon>Bacillati</taxon>
        <taxon>Bacillota</taxon>
        <taxon>Bacilli</taxon>
        <taxon>Bacillales</taxon>
        <taxon>Bacillaceae</taxon>
        <taxon>Bacillus</taxon>
        <taxon>Bacillus cereus group</taxon>
    </lineage>
</organism>
<dbReference type="PANTHER" id="PTHR43581:SF3">
    <property type="entry name" value="AAA+ ATPASE DOMAIN-CONTAINING PROTEIN"/>
    <property type="match status" value="1"/>
</dbReference>
<protein>
    <submittedName>
        <fullName evidence="2">Endonuclease</fullName>
    </submittedName>
</protein>
<gene>
    <name evidence="2" type="ORF">COA08_10325</name>
</gene>
<dbReference type="InterPro" id="IPR051396">
    <property type="entry name" value="Bact_Antivir_Def_Nuclease"/>
</dbReference>
<keyword evidence="2" id="KW-0378">Hydrolase</keyword>
<comment type="caution">
    <text evidence="2">The sequence shown here is derived from an EMBL/GenBank/DDBJ whole genome shotgun (WGS) entry which is preliminary data.</text>
</comment>
<name>A0A2C0EWT3_BACCE</name>
<evidence type="ECO:0000313" key="2">
    <source>
        <dbReference type="EMBL" id="PGQ10541.1"/>
    </source>
</evidence>
<evidence type="ECO:0000313" key="3">
    <source>
        <dbReference type="Proteomes" id="UP000221438"/>
    </source>
</evidence>
<dbReference type="Gene3D" id="3.40.50.300">
    <property type="entry name" value="P-loop containing nucleotide triphosphate hydrolases"/>
    <property type="match status" value="1"/>
</dbReference>
<feature type="domain" description="Endonuclease GajA/Old nuclease/RecF-like AAA" evidence="1">
    <location>
        <begin position="1"/>
        <end position="410"/>
    </location>
</feature>
<keyword evidence="2" id="KW-0540">Nuclease</keyword>
<dbReference type="Proteomes" id="UP000221438">
    <property type="component" value="Unassembled WGS sequence"/>
</dbReference>
<dbReference type="AlphaFoldDB" id="A0A2C0EWT3"/>
<keyword evidence="2" id="KW-0255">Endonuclease</keyword>
<proteinExistence type="predicted"/>
<dbReference type="GO" id="GO:0004519">
    <property type="term" value="F:endonuclease activity"/>
    <property type="evidence" value="ECO:0007669"/>
    <property type="project" value="UniProtKB-KW"/>
</dbReference>
<dbReference type="PANTHER" id="PTHR43581">
    <property type="entry name" value="ATP/GTP PHOSPHATASE"/>
    <property type="match status" value="1"/>
</dbReference>
<evidence type="ECO:0000259" key="1">
    <source>
        <dbReference type="Pfam" id="PF13175"/>
    </source>
</evidence>
<dbReference type="SUPFAM" id="SSF52540">
    <property type="entry name" value="P-loop containing nucleoside triphosphate hydrolases"/>
    <property type="match status" value="1"/>
</dbReference>
<sequence length="646" mass="74381">MKVEWIRIRDFRSISDTGKLYIDSMLTVLAGKNESGKSNILRALEVFSSLNFSEEDYPEGKNKEKSRPEVEVSFKLTLEDIRKFSLEGFEPSPSSLDNFYNFTICKNLKLNRQSTYGSIQRCFFSKRFLGIIKGICNNLLEWTKDPLHEGKLRLSAESLYIEGYEFLQNFEDQEKSIYWLSDYTNRVKDLYEYANEHKIGSINPIDGAINLGLPSKRMKQFFTLSEEILLQYEYFKGKIKTPNFKLLESFEKPLPDSVSFIDKSEEVWVPYIQKALGSSEGKSLSNMSNREIKRVLDRVSEEITVLFQSVYTQNQVRIEFDIGANNTLDVYIYDGENRIDFMPSQRSKGFQWFLSFFFALNTVQKSGDIILLDEPGPYLHPKAQADILKALEVLAQSDQIIFTTHSPYLINPDNLERVRLVTRDAQSNTVIENQIHASSVADQEVYTPIMTAIGLDLSKSFGTFGEHNVIVEGISDYYYLESMKKCVDNNEESEILRFIPSIGASQIDKLASLLIGWGVNFKVLLDNDNAGNNEKKELEQKLFLSEEQMVFVSDIPGFAIEDLFSKEDFLKYIMSDLEISEQEKELNNSRLFKGKSKAVFAKMFKEKLQKEPDIKFTSETIDNFTALFQKLYDGNKITVEEMQSVQ</sequence>
<accession>A0A2C0EWT3</accession>
<dbReference type="RefSeq" id="WP_098774701.1">
    <property type="nucleotide sequence ID" value="NZ_NUJQ01000006.1"/>
</dbReference>
<dbReference type="CDD" id="cd00267">
    <property type="entry name" value="ABC_ATPase"/>
    <property type="match status" value="1"/>
</dbReference>
<dbReference type="InterPro" id="IPR027417">
    <property type="entry name" value="P-loop_NTPase"/>
</dbReference>
<reference evidence="2 3" key="1">
    <citation type="submission" date="2017-09" db="EMBL/GenBank/DDBJ databases">
        <title>Large-scale bioinformatics analysis of Bacillus genomes uncovers conserved roles of natural products in bacterial physiology.</title>
        <authorList>
            <consortium name="Agbiome Team Llc"/>
            <person name="Bleich R.M."/>
            <person name="Grubbs K.J."/>
            <person name="Santa Maria K.C."/>
            <person name="Allen S.E."/>
            <person name="Farag S."/>
            <person name="Shank E.A."/>
            <person name="Bowers A."/>
        </authorList>
    </citation>
    <scope>NUCLEOTIDE SEQUENCE [LARGE SCALE GENOMIC DNA]</scope>
    <source>
        <strain evidence="2 3">AFS046104</strain>
    </source>
</reference>
<dbReference type="Pfam" id="PF13175">
    <property type="entry name" value="AAA_15"/>
    <property type="match status" value="1"/>
</dbReference>
<dbReference type="EMBL" id="NUJQ01000006">
    <property type="protein sequence ID" value="PGQ10541.1"/>
    <property type="molecule type" value="Genomic_DNA"/>
</dbReference>